<keyword evidence="2" id="KW-1185">Reference proteome</keyword>
<dbReference type="AlphaFoldDB" id="A0A0V1G784"/>
<gene>
    <name evidence="1" type="ORF">T11_10844</name>
</gene>
<evidence type="ECO:0000313" key="2">
    <source>
        <dbReference type="Proteomes" id="UP000055024"/>
    </source>
</evidence>
<dbReference type="Proteomes" id="UP000055024">
    <property type="component" value="Unassembled WGS sequence"/>
</dbReference>
<accession>A0A0V1G784</accession>
<proteinExistence type="predicted"/>
<sequence>MDYSLGCFGVFGENVFVKYWAFFGRNRSNAVDQKECSQPVTLLILNQDACILVKESFLTF</sequence>
<reference evidence="1 2" key="1">
    <citation type="submission" date="2015-01" db="EMBL/GenBank/DDBJ databases">
        <title>Evolution of Trichinella species and genotypes.</title>
        <authorList>
            <person name="Korhonen P.K."/>
            <person name="Edoardo P."/>
            <person name="Giuseppe L.R."/>
            <person name="Gasser R.B."/>
        </authorList>
    </citation>
    <scope>NUCLEOTIDE SEQUENCE [LARGE SCALE GENOMIC DNA]</scope>
    <source>
        <strain evidence="1">ISS1029</strain>
    </source>
</reference>
<comment type="caution">
    <text evidence="1">The sequence shown here is derived from an EMBL/GenBank/DDBJ whole genome shotgun (WGS) entry which is preliminary data.</text>
</comment>
<evidence type="ECO:0000313" key="1">
    <source>
        <dbReference type="EMBL" id="KRY94170.1"/>
    </source>
</evidence>
<organism evidence="1 2">
    <name type="scientific">Trichinella zimbabwensis</name>
    <dbReference type="NCBI Taxonomy" id="268475"/>
    <lineage>
        <taxon>Eukaryota</taxon>
        <taxon>Metazoa</taxon>
        <taxon>Ecdysozoa</taxon>
        <taxon>Nematoda</taxon>
        <taxon>Enoplea</taxon>
        <taxon>Dorylaimia</taxon>
        <taxon>Trichinellida</taxon>
        <taxon>Trichinellidae</taxon>
        <taxon>Trichinella</taxon>
    </lineage>
</organism>
<dbReference type="EMBL" id="JYDP01005461">
    <property type="protein sequence ID" value="KRY94170.1"/>
    <property type="molecule type" value="Genomic_DNA"/>
</dbReference>
<name>A0A0V1G784_9BILA</name>
<protein>
    <submittedName>
        <fullName evidence="1">Uncharacterized protein</fullName>
    </submittedName>
</protein>